<dbReference type="SMART" id="SM00612">
    <property type="entry name" value="Kelch"/>
    <property type="match status" value="10"/>
</dbReference>
<keyword evidence="5" id="KW-0472">Membrane</keyword>
<dbReference type="PATRIC" id="fig|37916.4.peg.837"/>
<feature type="domain" description="Protein kinase" evidence="6">
    <location>
        <begin position="14"/>
        <end position="279"/>
    </location>
</feature>
<gene>
    <name evidence="7" type="primary">pknK_2</name>
    <name evidence="7" type="ORF">MCHLDSM_00781</name>
</gene>
<dbReference type="InterPro" id="IPR000719">
    <property type="entry name" value="Prot_kinase_dom"/>
</dbReference>
<keyword evidence="2" id="KW-0677">Repeat</keyword>
<feature type="binding site" evidence="3">
    <location>
        <position position="43"/>
    </location>
    <ligand>
        <name>ATP</name>
        <dbReference type="ChEBI" id="CHEBI:30616"/>
    </ligand>
</feature>
<dbReference type="SUPFAM" id="SSF50965">
    <property type="entry name" value="Galactose oxidase, central domain"/>
    <property type="match status" value="1"/>
</dbReference>
<feature type="compositionally biased region" description="Pro residues" evidence="4">
    <location>
        <begin position="308"/>
        <end position="327"/>
    </location>
</feature>
<comment type="caution">
    <text evidence="7">The sequence shown here is derived from an EMBL/GenBank/DDBJ whole genome shotgun (WGS) entry which is preliminary data.</text>
</comment>
<dbReference type="InterPro" id="IPR011009">
    <property type="entry name" value="Kinase-like_dom_sf"/>
</dbReference>
<keyword evidence="1" id="KW-0880">Kelch repeat</keyword>
<dbReference type="PANTHER" id="PTHR24412">
    <property type="entry name" value="KELCH PROTEIN"/>
    <property type="match status" value="1"/>
</dbReference>
<dbReference type="Pfam" id="PF24681">
    <property type="entry name" value="Kelch_KLHDC2_KLHL20_DRC7"/>
    <property type="match status" value="1"/>
</dbReference>
<feature type="region of interest" description="Disordered" evidence="4">
    <location>
        <begin position="381"/>
        <end position="400"/>
    </location>
</feature>
<dbReference type="PANTHER" id="PTHR24412:SF489">
    <property type="entry name" value="RING FINGER DOMAIN AND KELCH REPEAT-CONTAINING PROTEIN DDB_G0271372"/>
    <property type="match status" value="1"/>
</dbReference>
<dbReference type="InterPro" id="IPR006652">
    <property type="entry name" value="Kelch_1"/>
</dbReference>
<evidence type="ECO:0000256" key="1">
    <source>
        <dbReference type="ARBA" id="ARBA00022441"/>
    </source>
</evidence>
<dbReference type="InterPro" id="IPR011043">
    <property type="entry name" value="Gal_Oxase/kelch_b-propeller"/>
</dbReference>
<evidence type="ECO:0000256" key="2">
    <source>
        <dbReference type="ARBA" id="ARBA00022737"/>
    </source>
</evidence>
<evidence type="ECO:0000313" key="8">
    <source>
        <dbReference type="Proteomes" id="UP000036513"/>
    </source>
</evidence>
<evidence type="ECO:0000313" key="7">
    <source>
        <dbReference type="EMBL" id="KMO82899.1"/>
    </source>
</evidence>
<keyword evidence="3" id="KW-0067">ATP-binding</keyword>
<evidence type="ECO:0000256" key="4">
    <source>
        <dbReference type="SAM" id="MobiDB-lite"/>
    </source>
</evidence>
<accession>A0A0J6WJW4</accession>
<dbReference type="Gene3D" id="2.120.10.80">
    <property type="entry name" value="Kelch-type beta propeller"/>
    <property type="match status" value="3"/>
</dbReference>
<proteinExistence type="predicted"/>
<dbReference type="SMART" id="SM00220">
    <property type="entry name" value="S_TKc"/>
    <property type="match status" value="1"/>
</dbReference>
<dbReference type="Pfam" id="PF01344">
    <property type="entry name" value="Kelch_1"/>
    <property type="match status" value="4"/>
</dbReference>
<keyword evidence="7" id="KW-0418">Kinase</keyword>
<reference evidence="7 8" key="1">
    <citation type="journal article" date="2015" name="Genome Biol. Evol.">
        <title>Characterization of Three Mycobacterium spp. with Potential Use in Bioremediation by Genome Sequencing and Comparative Genomics.</title>
        <authorList>
            <person name="Das S."/>
            <person name="Pettersson B.M."/>
            <person name="Behra P.R."/>
            <person name="Ramesh M."/>
            <person name="Dasgupta S."/>
            <person name="Bhattacharya A."/>
            <person name="Kirsebom L.A."/>
        </authorList>
    </citation>
    <scope>NUCLEOTIDE SEQUENCE [LARGE SCALE GENOMIC DNA]</scope>
    <source>
        <strain evidence="7 8">DSM 43826</strain>
    </source>
</reference>
<dbReference type="GO" id="GO:0005524">
    <property type="term" value="F:ATP binding"/>
    <property type="evidence" value="ECO:0007669"/>
    <property type="project" value="UniProtKB-UniRule"/>
</dbReference>
<dbReference type="PROSITE" id="PS50011">
    <property type="entry name" value="PROTEIN_KINASE_DOM"/>
    <property type="match status" value="1"/>
</dbReference>
<feature type="compositionally biased region" description="Low complexity" evidence="4">
    <location>
        <begin position="381"/>
        <end position="393"/>
    </location>
</feature>
<dbReference type="CDD" id="cd14014">
    <property type="entry name" value="STKc_PknB_like"/>
    <property type="match status" value="1"/>
</dbReference>
<name>A0A0J6WJW4_9MYCO</name>
<dbReference type="InterPro" id="IPR017441">
    <property type="entry name" value="Protein_kinase_ATP_BS"/>
</dbReference>
<organism evidence="7 8">
    <name type="scientific">Mycolicibacterium chlorophenolicum</name>
    <dbReference type="NCBI Taxonomy" id="37916"/>
    <lineage>
        <taxon>Bacteria</taxon>
        <taxon>Bacillati</taxon>
        <taxon>Actinomycetota</taxon>
        <taxon>Actinomycetes</taxon>
        <taxon>Mycobacteriales</taxon>
        <taxon>Mycobacteriaceae</taxon>
        <taxon>Mycolicibacterium</taxon>
    </lineage>
</organism>
<dbReference type="Pfam" id="PF00069">
    <property type="entry name" value="Pkinase"/>
    <property type="match status" value="1"/>
</dbReference>
<dbReference type="SUPFAM" id="SSF117281">
    <property type="entry name" value="Kelch motif"/>
    <property type="match status" value="2"/>
</dbReference>
<evidence type="ECO:0000259" key="6">
    <source>
        <dbReference type="PROSITE" id="PS50011"/>
    </source>
</evidence>
<keyword evidence="5" id="KW-1133">Transmembrane helix</keyword>
<evidence type="ECO:0000256" key="3">
    <source>
        <dbReference type="PROSITE-ProRule" id="PRU10141"/>
    </source>
</evidence>
<keyword evidence="8" id="KW-1185">Reference proteome</keyword>
<feature type="region of interest" description="Disordered" evidence="4">
    <location>
        <begin position="282"/>
        <end position="348"/>
    </location>
</feature>
<keyword evidence="5" id="KW-0812">Transmembrane</keyword>
<keyword evidence="7" id="KW-0808">Transferase</keyword>
<dbReference type="EC" id="2.7.11.1" evidence="7"/>
<dbReference type="PROSITE" id="PS00107">
    <property type="entry name" value="PROTEIN_KINASE_ATP"/>
    <property type="match status" value="1"/>
</dbReference>
<dbReference type="Gene3D" id="1.10.510.10">
    <property type="entry name" value="Transferase(Phosphotransferase) domain 1"/>
    <property type="match status" value="1"/>
</dbReference>
<dbReference type="InterPro" id="IPR015915">
    <property type="entry name" value="Kelch-typ_b-propeller"/>
</dbReference>
<keyword evidence="3" id="KW-0547">Nucleotide-binding</keyword>
<evidence type="ECO:0000256" key="5">
    <source>
        <dbReference type="SAM" id="Phobius"/>
    </source>
</evidence>
<dbReference type="STRING" id="37916.MCHLDSM_00781"/>
<dbReference type="Gene3D" id="3.30.200.20">
    <property type="entry name" value="Phosphorylase Kinase, domain 1"/>
    <property type="match status" value="1"/>
</dbReference>
<dbReference type="GO" id="GO:0004674">
    <property type="term" value="F:protein serine/threonine kinase activity"/>
    <property type="evidence" value="ECO:0007669"/>
    <property type="project" value="UniProtKB-EC"/>
</dbReference>
<dbReference type="SMR" id="A0A0J6WJW4"/>
<dbReference type="Proteomes" id="UP000036513">
    <property type="component" value="Unassembled WGS sequence"/>
</dbReference>
<dbReference type="SUPFAM" id="SSF89372">
    <property type="entry name" value="Fucose-specific lectin"/>
    <property type="match status" value="1"/>
</dbReference>
<dbReference type="RefSeq" id="WP_048468952.1">
    <property type="nucleotide sequence ID" value="NZ_JYNL01000008.1"/>
</dbReference>
<protein>
    <submittedName>
        <fullName evidence="7">Serine/threonine-protein kinase PknK</fullName>
        <ecNumber evidence="7">2.7.11.1</ecNumber>
    </submittedName>
</protein>
<sequence>MAGEIAYELAAAGFVDAVEVGRGGGGVVYRCHQQSLGRTVAIKVLASNLDQDDQERFLREGYAMGGLSGHPNIVNILQVGMTERDRPFIVMPFHARGSLADQVRRQGRIPWPDALRIGVKLCGALETAHRTGTLHRDIKPANVLVNDYGDPQLSDFGTARIVGGYKTVTGFFTGTLSYTAPEVLTGKPPTVEADVYSLGATLYALIAGQAAHERNTDEELIAHYLRITSQPVPDLRDHGIPPDVCSAIEKAMSLDRADRFASAADMGRALQEAQRHNGLTADAMAIGEPPPPPEEPEGTQALPFSEPSRPPVARPVPPAPPPPPPSPDMFAHSPSKPTSVPPPPMPVAPKNRRKTLITLGAAAAVVLLVIGAVVIVAVSRDSTSDTGATTSARPTAEAQPGWRPIADARKALDAAAATQSDGTIWIFGGMGADNRVSGAHEGYDPAIDSWKGGEALPVPVQRAMSVTWQDTPVVLGGWRTDGANAKVATDQVWRVVNSRWVQLPPLLQPRAAAAAAVVGDRIVVTGGVDAGGRVLDTTEVFDGTAWTLGAPMPTPRQLLAAASDGKLVYAVGGTDGTDLTTVEAYDPAADTWTVMPPLPQPRSDFGVAVTDARMVAVGGTAAGRPLKTVSALDLTTATWSDLPDLGTARHGAAVAAVGKTVYAIGGSTGPGDGQATSSAEALKLAPRTPQPAAQWRSLPDAPTPRLMTAWTVLDDKIWVIGGIRDGETLQTVETYDPGTTQWQPQPSLPIPLNHAAAATYRGEVVVIGGATDTITQASDKVFAFRDNTWVELPSLQHARAASAAAVVDDKLVVVGGQDNKQIVPQTEVFDGTSWTQAADMPTPREHLAAVSDGVYVYTVGGRFLSADENSAAFERFDPASGNWEKLPDMPTPRGSFGAAFIDGRIVVVGGEEPTRVLPTVEIYDIANRKWSTQAPINTPVHGEAVAAVGSTVYCIGGADRPTHEGPVATVEALDFT</sequence>
<feature type="transmembrane region" description="Helical" evidence="5">
    <location>
        <begin position="355"/>
        <end position="378"/>
    </location>
</feature>
<dbReference type="SUPFAM" id="SSF56112">
    <property type="entry name" value="Protein kinase-like (PK-like)"/>
    <property type="match status" value="1"/>
</dbReference>
<dbReference type="AlphaFoldDB" id="A0A0J6WJW4"/>
<dbReference type="EMBL" id="JYNL01000008">
    <property type="protein sequence ID" value="KMO82899.1"/>
    <property type="molecule type" value="Genomic_DNA"/>
</dbReference>